<evidence type="ECO:0000313" key="4">
    <source>
        <dbReference type="EMBL" id="KAG2460175.1"/>
    </source>
</evidence>
<dbReference type="Pfam" id="PF01562">
    <property type="entry name" value="Pep_M12B_propep"/>
    <property type="match status" value="1"/>
</dbReference>
<feature type="domain" description="Peptidase M12B propeptide" evidence="3">
    <location>
        <begin position="41"/>
        <end position="136"/>
    </location>
</feature>
<dbReference type="Proteomes" id="UP000886611">
    <property type="component" value="Unassembled WGS sequence"/>
</dbReference>
<evidence type="ECO:0000256" key="1">
    <source>
        <dbReference type="ARBA" id="ARBA00023157"/>
    </source>
</evidence>
<protein>
    <submittedName>
        <fullName evidence="4">ATS20 metalloproteinase</fullName>
    </submittedName>
</protein>
<comment type="caution">
    <text evidence="4">The sequence shown here is derived from an EMBL/GenBank/DDBJ whole genome shotgun (WGS) entry which is preliminary data.</text>
</comment>
<sequence length="172" mass="19724">MQLVSWQAVLLCHLSSLVHISLELRLHPKQANLVKQVSAYEIITPIRVNDFGETFPPMQHFKRRKRSVSSDIWGTRTHYKIDAFGQHFHLNLTADSGFIAPSYSVVHLGAESSKRSDLHKEMSDDIRHCFFKGHVNDKREYTAVFSVCTGLVSMNPRLLFAVMINYCFVLDC</sequence>
<evidence type="ECO:0000313" key="5">
    <source>
        <dbReference type="Proteomes" id="UP000886611"/>
    </source>
</evidence>
<dbReference type="AlphaFoldDB" id="A0A8X7X1Q4"/>
<evidence type="ECO:0000259" key="3">
    <source>
        <dbReference type="Pfam" id="PF01562"/>
    </source>
</evidence>
<proteinExistence type="predicted"/>
<feature type="non-terminal residue" evidence="4">
    <location>
        <position position="1"/>
    </location>
</feature>
<name>A0A8X7X1Q4_POLSE</name>
<gene>
    <name evidence="4" type="primary">Adamts20_0</name>
    <name evidence="4" type="ORF">GTO96_0021284</name>
</gene>
<keyword evidence="1" id="KW-1015">Disulfide bond</keyword>
<dbReference type="InterPro" id="IPR002870">
    <property type="entry name" value="Peptidase_M12B_N"/>
</dbReference>
<dbReference type="EMBL" id="JAATIS010005064">
    <property type="protein sequence ID" value="KAG2460175.1"/>
    <property type="molecule type" value="Genomic_DNA"/>
</dbReference>
<feature type="non-terminal residue" evidence="4">
    <location>
        <position position="172"/>
    </location>
</feature>
<feature type="chain" id="PRO_5036444079" evidence="2">
    <location>
        <begin position="21"/>
        <end position="172"/>
    </location>
</feature>
<evidence type="ECO:0000256" key="2">
    <source>
        <dbReference type="SAM" id="SignalP"/>
    </source>
</evidence>
<accession>A0A8X7X1Q4</accession>
<organism evidence="4 5">
    <name type="scientific">Polypterus senegalus</name>
    <name type="common">Senegal bichir</name>
    <dbReference type="NCBI Taxonomy" id="55291"/>
    <lineage>
        <taxon>Eukaryota</taxon>
        <taxon>Metazoa</taxon>
        <taxon>Chordata</taxon>
        <taxon>Craniata</taxon>
        <taxon>Vertebrata</taxon>
        <taxon>Euteleostomi</taxon>
        <taxon>Actinopterygii</taxon>
        <taxon>Polypteriformes</taxon>
        <taxon>Polypteridae</taxon>
        <taxon>Polypterus</taxon>
    </lineage>
</organism>
<feature type="signal peptide" evidence="2">
    <location>
        <begin position="1"/>
        <end position="20"/>
    </location>
</feature>
<keyword evidence="5" id="KW-1185">Reference proteome</keyword>
<keyword evidence="2" id="KW-0732">Signal</keyword>
<reference evidence="4 5" key="1">
    <citation type="journal article" date="2021" name="Cell">
        <title>Tracing the genetic footprints of vertebrate landing in non-teleost ray-finned fishes.</title>
        <authorList>
            <person name="Bi X."/>
            <person name="Wang K."/>
            <person name="Yang L."/>
            <person name="Pan H."/>
            <person name="Jiang H."/>
            <person name="Wei Q."/>
            <person name="Fang M."/>
            <person name="Yu H."/>
            <person name="Zhu C."/>
            <person name="Cai Y."/>
            <person name="He Y."/>
            <person name="Gan X."/>
            <person name="Zeng H."/>
            <person name="Yu D."/>
            <person name="Zhu Y."/>
            <person name="Jiang H."/>
            <person name="Qiu Q."/>
            <person name="Yang H."/>
            <person name="Zhang Y.E."/>
            <person name="Wang W."/>
            <person name="Zhu M."/>
            <person name="He S."/>
            <person name="Zhang G."/>
        </authorList>
    </citation>
    <scope>NUCLEOTIDE SEQUENCE [LARGE SCALE GENOMIC DNA]</scope>
    <source>
        <strain evidence="4">Bchr_013</strain>
    </source>
</reference>